<evidence type="ECO:0000256" key="5">
    <source>
        <dbReference type="ARBA" id="ARBA00022884"/>
    </source>
</evidence>
<feature type="region of interest" description="Disordered" evidence="8">
    <location>
        <begin position="727"/>
        <end position="747"/>
    </location>
</feature>
<dbReference type="STRING" id="42157.A0A182E619"/>
<keyword evidence="13" id="KW-1185">Reference proteome</keyword>
<feature type="compositionally biased region" description="Basic and acidic residues" evidence="8">
    <location>
        <begin position="938"/>
        <end position="960"/>
    </location>
</feature>
<dbReference type="SMART" id="SM01178">
    <property type="entry name" value="DUF4217"/>
    <property type="match status" value="1"/>
</dbReference>
<evidence type="ECO:0000256" key="6">
    <source>
        <dbReference type="PROSITE-ProRule" id="PRU00552"/>
    </source>
</evidence>
<keyword evidence="1 7" id="KW-0547">Nucleotide-binding</keyword>
<dbReference type="AlphaFoldDB" id="A0A182E619"/>
<dbReference type="Pfam" id="PF13959">
    <property type="entry name" value="CTE_SPB4"/>
    <property type="match status" value="1"/>
</dbReference>
<dbReference type="SMART" id="SM00487">
    <property type="entry name" value="DEXDc"/>
    <property type="match status" value="1"/>
</dbReference>
<dbReference type="CDD" id="cd17941">
    <property type="entry name" value="DEADc_DDX10"/>
    <property type="match status" value="1"/>
</dbReference>
<keyword evidence="2 7" id="KW-0378">Hydrolase</keyword>
<dbReference type="EMBL" id="UYRW01000661">
    <property type="protein sequence ID" value="VDK69208.1"/>
    <property type="molecule type" value="Genomic_DNA"/>
</dbReference>
<dbReference type="PROSITE" id="PS51194">
    <property type="entry name" value="HELICASE_CTER"/>
    <property type="match status" value="1"/>
</dbReference>
<dbReference type="GO" id="GO:0016787">
    <property type="term" value="F:hydrolase activity"/>
    <property type="evidence" value="ECO:0007669"/>
    <property type="project" value="UniProtKB-KW"/>
</dbReference>
<dbReference type="Pfam" id="PF05511">
    <property type="entry name" value="ATP-synt_F6"/>
    <property type="match status" value="1"/>
</dbReference>
<dbReference type="SUPFAM" id="SSF52540">
    <property type="entry name" value="P-loop containing nucleoside triphosphate hydrolases"/>
    <property type="match status" value="1"/>
</dbReference>
<dbReference type="Proteomes" id="UP000271087">
    <property type="component" value="Unassembled WGS sequence"/>
</dbReference>
<evidence type="ECO:0000259" key="9">
    <source>
        <dbReference type="PROSITE" id="PS51192"/>
    </source>
</evidence>
<dbReference type="WBParaSite" id="nOo.2.0.1.t03455-RA">
    <property type="protein sequence ID" value="nOo.2.0.1.t03455-RA"/>
    <property type="gene ID" value="nOo.2.0.1.g03455"/>
</dbReference>
<evidence type="ECO:0000259" key="11">
    <source>
        <dbReference type="PROSITE" id="PS51195"/>
    </source>
</evidence>
<dbReference type="GO" id="GO:0045259">
    <property type="term" value="C:proton-transporting ATP synthase complex"/>
    <property type="evidence" value="ECO:0007669"/>
    <property type="project" value="InterPro"/>
</dbReference>
<dbReference type="OrthoDB" id="10259640at2759"/>
<feature type="domain" description="Helicase C-terminal" evidence="10">
    <location>
        <begin position="461"/>
        <end position="627"/>
    </location>
</feature>
<dbReference type="GO" id="GO:0043186">
    <property type="term" value="C:P granule"/>
    <property type="evidence" value="ECO:0007669"/>
    <property type="project" value="UniProtKB-ARBA"/>
</dbReference>
<dbReference type="SMART" id="SM00490">
    <property type="entry name" value="HELICc"/>
    <property type="match status" value="1"/>
</dbReference>
<evidence type="ECO:0000259" key="10">
    <source>
        <dbReference type="PROSITE" id="PS51194"/>
    </source>
</evidence>
<gene>
    <name evidence="12" type="ORF">NOO_LOCUS3455</name>
</gene>
<dbReference type="InterPro" id="IPR011545">
    <property type="entry name" value="DEAD/DEAH_box_helicase_dom"/>
</dbReference>
<feature type="short sequence motif" description="Q motif" evidence="6">
    <location>
        <begin position="242"/>
        <end position="270"/>
    </location>
</feature>
<sequence>MEFLGMFGHVWFMFGNFKGLSSGWRMVSTGTQSSKFDNLVKNLFLRKIKEYESKMAGKEDGLVDVTPETHRSLEDQLHRLASKYHLENKEMVNELPVKNLETPSVESAVAVMFEGKTLGDLNKELENEIQQYTEMRRKKQAAEEETQSRLRSIQQQQQSSAENHYLFAVAVYATVWIQSDSIAAISYGFSVVYMHHSHNKGSKFPKKRVSERRKNGKIVKETVESIASRYADFAKEDSSTLTSFAQMPLSRATHQGLEENNFLNPTDIQRESLQYSLTGADVVGAAKTGSGKTLAFLIPVLECLWRQRWSRTVDGVGALIISPTRELAFQTFQVLNKIGAHHQFSAALLIGGTDVEFESKRIGSVNIVVCTPGRLLQHMDENSTFSCEQLQILVIDEADRILDLGFSRQMNAILENLPKNRQTLLFSATQTKNVKDLVRLALRDPLYISAHENAPQATPESLLQSYFICSDEDKINVLWSFLLNHRKKKTLIFVSCCKQARFLTEAFCHLRPGLSLMGLWGTMNQMKRLEVFKKFNNKTTGAAMIATDVASRGLDFARVDLVLQLDCPVDVDDYIHRVGRTARMDASGEAVLVLTPTQEQAMLARLQKKNITITKISINENQIMDISKRLQSVITQYPGMKEFAQRSFVAYIRTIYLMRNKDIFSLDTIDLAALAKSYGLAATPRVRFLKRIADKRQNLHANTNQKQEGEKSAEELVKMMISRAKREEKAVATGNEENDIDDEDDDIEDEEIDLGLGTSESNGAKEDAQNNFSLSANGSGLDEDDGDFLKIARKNVFNIFPNKVTEVLEEPKRESKKVLTRHALARKILKKGVKLSVKKVFTDDGMEIVEDKAAVVPNDEESGGLNIDEAKRQMAQIDQVDKITYKEKQKMWRKEKKKKQKNKMNKIQSKEGGVILDLGAERSDSDGEPDLSWLPDPDNPKKYDGKWNEIEDDSMSNHDMETDDIDNETAEKTLAKKRKRKLLDVEEKALALLRSF</sequence>
<proteinExistence type="inferred from homology"/>
<evidence type="ECO:0000313" key="14">
    <source>
        <dbReference type="WBParaSite" id="nOo.2.0.1.t03455-RA"/>
    </source>
</evidence>
<dbReference type="Pfam" id="PF00271">
    <property type="entry name" value="Helicase_C"/>
    <property type="match status" value="1"/>
</dbReference>
<dbReference type="InterPro" id="IPR014001">
    <property type="entry name" value="Helicase_ATP-bd"/>
</dbReference>
<dbReference type="Gene3D" id="1.10.246.110">
    <property type="entry name" value="Mitochondrial ATP synthase-coupling factor 6"/>
    <property type="match status" value="1"/>
</dbReference>
<accession>A0A182E619</accession>
<dbReference type="InterPro" id="IPR036204">
    <property type="entry name" value="ATP_synth_f6_sf_mt"/>
</dbReference>
<keyword evidence="3 7" id="KW-0347">Helicase</keyword>
<evidence type="ECO:0000313" key="12">
    <source>
        <dbReference type="EMBL" id="VDK69208.1"/>
    </source>
</evidence>
<feature type="domain" description="DEAD-box RNA helicase Q" evidence="11">
    <location>
        <begin position="242"/>
        <end position="270"/>
    </location>
</feature>
<evidence type="ECO:0000256" key="7">
    <source>
        <dbReference type="RuleBase" id="RU365068"/>
    </source>
</evidence>
<dbReference type="CDD" id="cd18787">
    <property type="entry name" value="SF2_C_DEAD"/>
    <property type="match status" value="1"/>
</dbReference>
<dbReference type="EC" id="3.6.4.13" evidence="7"/>
<dbReference type="PROSITE" id="PS51192">
    <property type="entry name" value="HELICASE_ATP_BIND_1"/>
    <property type="match status" value="1"/>
</dbReference>
<feature type="region of interest" description="Disordered" evidence="8">
    <location>
        <begin position="895"/>
        <end position="966"/>
    </location>
</feature>
<dbReference type="PANTHER" id="PTHR24031">
    <property type="entry name" value="RNA HELICASE"/>
    <property type="match status" value="1"/>
</dbReference>
<dbReference type="PROSITE" id="PS51195">
    <property type="entry name" value="Q_MOTIF"/>
    <property type="match status" value="1"/>
</dbReference>
<reference evidence="12 13" key="2">
    <citation type="submission" date="2018-08" db="EMBL/GenBank/DDBJ databases">
        <authorList>
            <person name="Laetsch R D."/>
            <person name="Stevens L."/>
            <person name="Kumar S."/>
            <person name="Blaxter L. M."/>
        </authorList>
    </citation>
    <scope>NUCLEOTIDE SEQUENCE [LARGE SCALE GENOMIC DNA]</scope>
</reference>
<dbReference type="InterPro" id="IPR025313">
    <property type="entry name" value="SPB4-like_CTE"/>
</dbReference>
<evidence type="ECO:0000256" key="4">
    <source>
        <dbReference type="ARBA" id="ARBA00022840"/>
    </source>
</evidence>
<dbReference type="InterPro" id="IPR014014">
    <property type="entry name" value="RNA_helicase_DEAD_Q_motif"/>
</dbReference>
<feature type="compositionally biased region" description="Acidic residues" evidence="8">
    <location>
        <begin position="736"/>
        <end position="747"/>
    </location>
</feature>
<protein>
    <recommendedName>
        <fullName evidence="7">ATP-dependent RNA helicase</fullName>
        <ecNumber evidence="7">3.6.4.13</ecNumber>
    </recommendedName>
</protein>
<evidence type="ECO:0000256" key="2">
    <source>
        <dbReference type="ARBA" id="ARBA00022801"/>
    </source>
</evidence>
<dbReference type="GO" id="GO:0005524">
    <property type="term" value="F:ATP binding"/>
    <property type="evidence" value="ECO:0007669"/>
    <property type="project" value="UniProtKB-UniRule"/>
</dbReference>
<dbReference type="GO" id="GO:0015986">
    <property type="term" value="P:proton motive force-driven ATP synthesis"/>
    <property type="evidence" value="ECO:0007669"/>
    <property type="project" value="InterPro"/>
</dbReference>
<evidence type="ECO:0000313" key="13">
    <source>
        <dbReference type="Proteomes" id="UP000271087"/>
    </source>
</evidence>
<comment type="function">
    <text evidence="7">RNA helicase.</text>
</comment>
<dbReference type="GO" id="GO:0003724">
    <property type="term" value="F:RNA helicase activity"/>
    <property type="evidence" value="ECO:0007669"/>
    <property type="project" value="UniProtKB-EC"/>
</dbReference>
<dbReference type="InterPro" id="IPR008387">
    <property type="entry name" value="ATP_synth_f6_mt"/>
</dbReference>
<evidence type="ECO:0000256" key="8">
    <source>
        <dbReference type="SAM" id="MobiDB-lite"/>
    </source>
</evidence>
<evidence type="ECO:0000256" key="1">
    <source>
        <dbReference type="ARBA" id="ARBA00022741"/>
    </source>
</evidence>
<dbReference type="InterPro" id="IPR000629">
    <property type="entry name" value="RNA-helicase_DEAD-box_CS"/>
</dbReference>
<dbReference type="PROSITE" id="PS00039">
    <property type="entry name" value="DEAD_ATP_HELICASE"/>
    <property type="match status" value="1"/>
</dbReference>
<reference evidence="14" key="1">
    <citation type="submission" date="2016-06" db="UniProtKB">
        <authorList>
            <consortium name="WormBaseParasite"/>
        </authorList>
    </citation>
    <scope>IDENTIFICATION</scope>
</reference>
<dbReference type="InterPro" id="IPR001650">
    <property type="entry name" value="Helicase_C-like"/>
</dbReference>
<evidence type="ECO:0000256" key="3">
    <source>
        <dbReference type="ARBA" id="ARBA00022806"/>
    </source>
</evidence>
<dbReference type="Pfam" id="PF00270">
    <property type="entry name" value="DEAD"/>
    <property type="match status" value="1"/>
</dbReference>
<dbReference type="GO" id="GO:0015078">
    <property type="term" value="F:proton transmembrane transporter activity"/>
    <property type="evidence" value="ECO:0007669"/>
    <property type="project" value="InterPro"/>
</dbReference>
<feature type="compositionally biased region" description="Basic residues" evidence="8">
    <location>
        <begin position="895"/>
        <end position="904"/>
    </location>
</feature>
<feature type="region of interest" description="Disordered" evidence="8">
    <location>
        <begin position="136"/>
        <end position="155"/>
    </location>
</feature>
<dbReference type="InterPro" id="IPR027417">
    <property type="entry name" value="P-loop_NTPase"/>
</dbReference>
<comment type="domain">
    <text evidence="7">The Q motif is unique to and characteristic of the DEAD box family of RNA helicases and controls ATP binding and hydrolysis.</text>
</comment>
<feature type="domain" description="Helicase ATP-binding" evidence="9">
    <location>
        <begin position="273"/>
        <end position="448"/>
    </location>
</feature>
<comment type="catalytic activity">
    <reaction evidence="7">
        <text>ATP + H2O = ADP + phosphate + H(+)</text>
        <dbReference type="Rhea" id="RHEA:13065"/>
        <dbReference type="ChEBI" id="CHEBI:15377"/>
        <dbReference type="ChEBI" id="CHEBI:15378"/>
        <dbReference type="ChEBI" id="CHEBI:30616"/>
        <dbReference type="ChEBI" id="CHEBI:43474"/>
        <dbReference type="ChEBI" id="CHEBI:456216"/>
        <dbReference type="EC" id="3.6.4.13"/>
    </reaction>
</comment>
<keyword evidence="4 7" id="KW-0067">ATP-binding</keyword>
<name>A0A182E619_ONCOC</name>
<comment type="similarity">
    <text evidence="7">Belongs to the DEAD box helicase family.</text>
</comment>
<dbReference type="GO" id="GO:0003723">
    <property type="term" value="F:RNA binding"/>
    <property type="evidence" value="ECO:0007669"/>
    <property type="project" value="UniProtKB-UniRule"/>
</dbReference>
<dbReference type="SUPFAM" id="SSF111357">
    <property type="entry name" value="Mitochondrial ATP synthase coupling factor 6"/>
    <property type="match status" value="1"/>
</dbReference>
<dbReference type="Gene3D" id="3.40.50.300">
    <property type="entry name" value="P-loop containing nucleotide triphosphate hydrolases"/>
    <property type="match status" value="2"/>
</dbReference>
<organism evidence="14">
    <name type="scientific">Onchocerca ochengi</name>
    <name type="common">Filarial nematode worm</name>
    <dbReference type="NCBI Taxonomy" id="42157"/>
    <lineage>
        <taxon>Eukaryota</taxon>
        <taxon>Metazoa</taxon>
        <taxon>Ecdysozoa</taxon>
        <taxon>Nematoda</taxon>
        <taxon>Chromadorea</taxon>
        <taxon>Rhabditida</taxon>
        <taxon>Spirurina</taxon>
        <taxon>Spiruromorpha</taxon>
        <taxon>Filarioidea</taxon>
        <taxon>Onchocercidae</taxon>
        <taxon>Onchocerca</taxon>
    </lineage>
</organism>
<keyword evidence="5 7" id="KW-0694">RNA-binding</keyword>